<comment type="caution">
    <text evidence="1">The sequence shown here is derived from an EMBL/GenBank/DDBJ whole genome shotgun (WGS) entry which is preliminary data.</text>
</comment>
<gene>
    <name evidence="1" type="ORF">PSON_ATCC_30995.1.T1550112</name>
</gene>
<reference evidence="1" key="1">
    <citation type="submission" date="2021-01" db="EMBL/GenBank/DDBJ databases">
        <authorList>
            <consortium name="Genoscope - CEA"/>
            <person name="William W."/>
        </authorList>
    </citation>
    <scope>NUCLEOTIDE SEQUENCE</scope>
</reference>
<dbReference type="AlphaFoldDB" id="A0A8S1RCG9"/>
<proteinExistence type="predicted"/>
<accession>A0A8S1RCG9</accession>
<protein>
    <submittedName>
        <fullName evidence="1">Uncharacterized protein</fullName>
    </submittedName>
</protein>
<keyword evidence="2" id="KW-1185">Reference proteome</keyword>
<name>A0A8S1RCG9_9CILI</name>
<organism evidence="1 2">
    <name type="scientific">Paramecium sonneborni</name>
    <dbReference type="NCBI Taxonomy" id="65129"/>
    <lineage>
        <taxon>Eukaryota</taxon>
        <taxon>Sar</taxon>
        <taxon>Alveolata</taxon>
        <taxon>Ciliophora</taxon>
        <taxon>Intramacronucleata</taxon>
        <taxon>Oligohymenophorea</taxon>
        <taxon>Peniculida</taxon>
        <taxon>Parameciidae</taxon>
        <taxon>Paramecium</taxon>
    </lineage>
</organism>
<sequence length="478" mass="56852">MEIRLDVTLVMPSNIKQKQLSIETYTKVQELYEFLSQEFNLANYPMYQWTCFSKWLKKYLNFNEIFQSSDQIIIITTSDKIVLRIVSTNSYFTEIMALFSIDNTIKDIMESVYSFLLIDNNDALINIYYEQTLLNEQQIIRQIIKMSNIIEVELRWIQQLLKIPTQYDMINNVPMCDTHFNYAISQICTYNHICPQRKLCNLCPYDNHQGTNKDSFIPFQIFAEQLNNKFQKYSELKSFKRIIEKQFKVLESNFIDLLQSQKRNVMKWIEKYENNISEFQIINEKLQSEPLFFSSNQQIEQMIEIVYEKKLGILQQQRKDSLNDIQNIIFKIKSLEHQLSQELQGIFDSNYKEKYKQVDEQNQIDWATLTIDDSVTIKELLEYLQEINPQDFSQYINVFGPLNEWIGLSKENGKVLSGSDILKELKKNDRIKFGPIHFIIISNQYGEVDLEALFFKLKQDYKPQQAYPFELFLSTGQQ</sequence>
<evidence type="ECO:0000313" key="2">
    <source>
        <dbReference type="Proteomes" id="UP000692954"/>
    </source>
</evidence>
<evidence type="ECO:0000313" key="1">
    <source>
        <dbReference type="EMBL" id="CAD8125034.1"/>
    </source>
</evidence>
<dbReference type="OrthoDB" id="10497504at2759"/>
<dbReference type="Proteomes" id="UP000692954">
    <property type="component" value="Unassembled WGS sequence"/>
</dbReference>
<dbReference type="EMBL" id="CAJJDN010000155">
    <property type="protein sequence ID" value="CAD8125034.1"/>
    <property type="molecule type" value="Genomic_DNA"/>
</dbReference>